<evidence type="ECO:0000256" key="3">
    <source>
        <dbReference type="ARBA" id="ARBA00012590"/>
    </source>
</evidence>
<keyword evidence="7" id="KW-0119">Carbohydrate metabolism</keyword>
<keyword evidence="5" id="KW-0732">Signal</keyword>
<dbReference type="EMBL" id="JBHMCF010000011">
    <property type="protein sequence ID" value="MFB9471101.1"/>
    <property type="molecule type" value="Genomic_DNA"/>
</dbReference>
<keyword evidence="4" id="KW-0858">Xylan degradation</keyword>
<dbReference type="PANTHER" id="PTHR31490:SF88">
    <property type="entry name" value="BETA-XYLANASE"/>
    <property type="match status" value="1"/>
</dbReference>
<keyword evidence="6" id="KW-0378">Hydrolase</keyword>
<organism evidence="11 12">
    <name type="scientific">Nonomuraea salmonea</name>
    <dbReference type="NCBI Taxonomy" id="46181"/>
    <lineage>
        <taxon>Bacteria</taxon>
        <taxon>Bacillati</taxon>
        <taxon>Actinomycetota</taxon>
        <taxon>Actinomycetes</taxon>
        <taxon>Streptosporangiales</taxon>
        <taxon>Streptosporangiaceae</taxon>
        <taxon>Nonomuraea</taxon>
    </lineage>
</organism>
<dbReference type="InterPro" id="IPR044846">
    <property type="entry name" value="GH10"/>
</dbReference>
<comment type="caution">
    <text evidence="11">The sequence shown here is derived from an EMBL/GenBank/DDBJ whole genome shotgun (WGS) entry which is preliminary data.</text>
</comment>
<dbReference type="InterPro" id="IPR001000">
    <property type="entry name" value="GH10_dom"/>
</dbReference>
<evidence type="ECO:0000259" key="10">
    <source>
        <dbReference type="PROSITE" id="PS51760"/>
    </source>
</evidence>
<evidence type="ECO:0000256" key="7">
    <source>
        <dbReference type="ARBA" id="ARBA00023277"/>
    </source>
</evidence>
<protein>
    <recommendedName>
        <fullName evidence="3">endo-1,4-beta-xylanase</fullName>
        <ecNumber evidence="3">3.2.1.8</ecNumber>
    </recommendedName>
</protein>
<feature type="domain" description="GH10" evidence="10">
    <location>
        <begin position="87"/>
        <end position="405"/>
    </location>
</feature>
<dbReference type="PROSITE" id="PS51760">
    <property type="entry name" value="GH10_2"/>
    <property type="match status" value="1"/>
</dbReference>
<evidence type="ECO:0000313" key="11">
    <source>
        <dbReference type="EMBL" id="MFB9471101.1"/>
    </source>
</evidence>
<evidence type="ECO:0000256" key="5">
    <source>
        <dbReference type="ARBA" id="ARBA00022729"/>
    </source>
</evidence>
<dbReference type="Proteomes" id="UP001589568">
    <property type="component" value="Unassembled WGS sequence"/>
</dbReference>
<dbReference type="SUPFAM" id="SSF51445">
    <property type="entry name" value="(Trans)glycosidases"/>
    <property type="match status" value="1"/>
</dbReference>
<dbReference type="RefSeq" id="WP_379483369.1">
    <property type="nucleotide sequence ID" value="NZ_JBHMCF010000011.1"/>
</dbReference>
<evidence type="ECO:0000256" key="8">
    <source>
        <dbReference type="ARBA" id="ARBA00023295"/>
    </source>
</evidence>
<keyword evidence="8" id="KW-0326">Glycosidase</keyword>
<dbReference type="InterPro" id="IPR006311">
    <property type="entry name" value="TAT_signal"/>
</dbReference>
<sequence length="415" mass="44962">MADQGGLRRRSFLVGGGLGAMAMLGGGAAQIVTAGTAWAEPAGDPRRTAAGMAANTAGAGAGAGAGTGAAGALRRAALAKGIRYGSSAATWQVQPDPGYAELYARESGMLLTEDDLLWYRLKPTPDAPLDFTYGDQIVQYAAGNGQPVLAAHLVWDEGLGDGWEPDALFGLGEREARDLLFGTIKREVAHYAGRVKAWVVANEVTDGEDKDANGYWTEEPWYQTIGPSYVEEAFRLAHRHDPRAVLLINEFGFETGDDAVARRRSMLKAIDHLKSRNVPVHALGVQAHLNAAWFAETFDAKAYRSFLRQVAARGLSIFITEMDVQDDGLPADVAVRDAAVAEVYARYLSVALQEPAVKVVLSFGLSDRYTWLQEDYPREDGAARRPLPFDEDLRPKPAYAAMLRAFRQAPARRPL</sequence>
<accession>A0ABV5NLB6</accession>
<evidence type="ECO:0000256" key="2">
    <source>
        <dbReference type="ARBA" id="ARBA00007495"/>
    </source>
</evidence>
<dbReference type="Gene3D" id="3.20.20.80">
    <property type="entry name" value="Glycosidases"/>
    <property type="match status" value="1"/>
</dbReference>
<evidence type="ECO:0000313" key="12">
    <source>
        <dbReference type="Proteomes" id="UP001589568"/>
    </source>
</evidence>
<dbReference type="Pfam" id="PF00331">
    <property type="entry name" value="Glyco_hydro_10"/>
    <property type="match status" value="1"/>
</dbReference>
<keyword evidence="9" id="KW-0624">Polysaccharide degradation</keyword>
<comment type="catalytic activity">
    <reaction evidence="1">
        <text>Endohydrolysis of (1-&gt;4)-beta-D-xylosidic linkages in xylans.</text>
        <dbReference type="EC" id="3.2.1.8"/>
    </reaction>
</comment>
<dbReference type="InterPro" id="IPR017853">
    <property type="entry name" value="GH"/>
</dbReference>
<evidence type="ECO:0000256" key="9">
    <source>
        <dbReference type="ARBA" id="ARBA00023326"/>
    </source>
</evidence>
<dbReference type="SMART" id="SM00633">
    <property type="entry name" value="Glyco_10"/>
    <property type="match status" value="1"/>
</dbReference>
<keyword evidence="12" id="KW-1185">Reference proteome</keyword>
<comment type="similarity">
    <text evidence="2">Belongs to the glycosyl hydrolase 10 (cellulase F) family.</text>
</comment>
<name>A0ABV5NLB6_9ACTN</name>
<evidence type="ECO:0000256" key="1">
    <source>
        <dbReference type="ARBA" id="ARBA00000681"/>
    </source>
</evidence>
<gene>
    <name evidence="11" type="ORF">ACFFR3_16380</name>
</gene>
<dbReference type="PANTHER" id="PTHR31490">
    <property type="entry name" value="GLYCOSYL HYDROLASE"/>
    <property type="match status" value="1"/>
</dbReference>
<dbReference type="EC" id="3.2.1.8" evidence="3"/>
<evidence type="ECO:0000256" key="4">
    <source>
        <dbReference type="ARBA" id="ARBA00022651"/>
    </source>
</evidence>
<evidence type="ECO:0000256" key="6">
    <source>
        <dbReference type="ARBA" id="ARBA00022801"/>
    </source>
</evidence>
<reference evidence="11 12" key="1">
    <citation type="submission" date="2024-09" db="EMBL/GenBank/DDBJ databases">
        <authorList>
            <person name="Sun Q."/>
            <person name="Mori K."/>
        </authorList>
    </citation>
    <scope>NUCLEOTIDE SEQUENCE [LARGE SCALE GENOMIC DNA]</scope>
    <source>
        <strain evidence="11 12">JCM 3324</strain>
    </source>
</reference>
<proteinExistence type="inferred from homology"/>
<dbReference type="PROSITE" id="PS51318">
    <property type="entry name" value="TAT"/>
    <property type="match status" value="1"/>
</dbReference>